<accession>A0ABW3D6P3</accession>
<feature type="domain" description="ABC3 transporter permease C-terminal" evidence="8">
    <location>
        <begin position="712"/>
        <end position="822"/>
    </location>
</feature>
<comment type="caution">
    <text evidence="10">The sequence shown here is derived from an EMBL/GenBank/DDBJ whole genome shotgun (WGS) entry which is preliminary data.</text>
</comment>
<feature type="transmembrane region" description="Helical" evidence="7">
    <location>
        <begin position="354"/>
        <end position="374"/>
    </location>
</feature>
<dbReference type="Pfam" id="PF12704">
    <property type="entry name" value="MacB_PCD"/>
    <property type="match status" value="1"/>
</dbReference>
<evidence type="ECO:0000256" key="6">
    <source>
        <dbReference type="ARBA" id="ARBA00038076"/>
    </source>
</evidence>
<evidence type="ECO:0000256" key="5">
    <source>
        <dbReference type="ARBA" id="ARBA00023136"/>
    </source>
</evidence>
<protein>
    <submittedName>
        <fullName evidence="10">ABC transporter permease</fullName>
    </submittedName>
</protein>
<name>A0ABW3D6P3_9BACL</name>
<dbReference type="RefSeq" id="WP_379287336.1">
    <property type="nucleotide sequence ID" value="NZ_JBHTIU010000027.1"/>
</dbReference>
<feature type="transmembrane region" description="Helical" evidence="7">
    <location>
        <begin position="266"/>
        <end position="288"/>
    </location>
</feature>
<dbReference type="InterPro" id="IPR025857">
    <property type="entry name" value="MacB_PCD"/>
</dbReference>
<keyword evidence="5 7" id="KW-0472">Membrane</keyword>
<keyword evidence="3 7" id="KW-0812">Transmembrane</keyword>
<evidence type="ECO:0000256" key="4">
    <source>
        <dbReference type="ARBA" id="ARBA00022989"/>
    </source>
</evidence>
<reference evidence="11" key="1">
    <citation type="journal article" date="2019" name="Int. J. Syst. Evol. Microbiol.">
        <title>The Global Catalogue of Microorganisms (GCM) 10K type strain sequencing project: providing services to taxonomists for standard genome sequencing and annotation.</title>
        <authorList>
            <consortium name="The Broad Institute Genomics Platform"/>
            <consortium name="The Broad Institute Genome Sequencing Center for Infectious Disease"/>
            <person name="Wu L."/>
            <person name="Ma J."/>
        </authorList>
    </citation>
    <scope>NUCLEOTIDE SEQUENCE [LARGE SCALE GENOMIC DNA]</scope>
    <source>
        <strain evidence="11">CCUG 57263</strain>
    </source>
</reference>
<evidence type="ECO:0000259" key="8">
    <source>
        <dbReference type="Pfam" id="PF02687"/>
    </source>
</evidence>
<feature type="transmembrane region" description="Helical" evidence="7">
    <location>
        <begin position="708"/>
        <end position="734"/>
    </location>
</feature>
<feature type="domain" description="ABC3 transporter permease C-terminal" evidence="8">
    <location>
        <begin position="272"/>
        <end position="388"/>
    </location>
</feature>
<evidence type="ECO:0000256" key="1">
    <source>
        <dbReference type="ARBA" id="ARBA00004651"/>
    </source>
</evidence>
<comment type="subcellular location">
    <subcellularLocation>
        <location evidence="1">Cell membrane</location>
        <topology evidence="1">Multi-pass membrane protein</topology>
    </subcellularLocation>
</comment>
<dbReference type="InterPro" id="IPR050250">
    <property type="entry name" value="Macrolide_Exporter_MacB"/>
</dbReference>
<keyword evidence="11" id="KW-1185">Reference proteome</keyword>
<evidence type="ECO:0000256" key="2">
    <source>
        <dbReference type="ARBA" id="ARBA00022475"/>
    </source>
</evidence>
<comment type="similarity">
    <text evidence="6">Belongs to the ABC-4 integral membrane protein family.</text>
</comment>
<feature type="domain" description="MacB-like periplasmic core" evidence="9">
    <location>
        <begin position="433"/>
        <end position="679"/>
    </location>
</feature>
<feature type="transmembrane region" description="Helical" evidence="7">
    <location>
        <begin position="26"/>
        <end position="49"/>
    </location>
</feature>
<proteinExistence type="inferred from homology"/>
<gene>
    <name evidence="10" type="ORF">ACFQ03_08200</name>
</gene>
<feature type="transmembrane region" description="Helical" evidence="7">
    <location>
        <begin position="322"/>
        <end position="342"/>
    </location>
</feature>
<feature type="transmembrane region" description="Helical" evidence="7">
    <location>
        <begin position="799"/>
        <end position="824"/>
    </location>
</feature>
<evidence type="ECO:0000313" key="10">
    <source>
        <dbReference type="EMBL" id="MFD0869130.1"/>
    </source>
</evidence>
<dbReference type="Pfam" id="PF02687">
    <property type="entry name" value="FtsX"/>
    <property type="match status" value="2"/>
</dbReference>
<dbReference type="PANTHER" id="PTHR30572:SF4">
    <property type="entry name" value="ABC TRANSPORTER PERMEASE YTRF"/>
    <property type="match status" value="1"/>
</dbReference>
<dbReference type="Proteomes" id="UP001597120">
    <property type="component" value="Unassembled WGS sequence"/>
</dbReference>
<dbReference type="PANTHER" id="PTHR30572">
    <property type="entry name" value="MEMBRANE COMPONENT OF TRANSPORTER-RELATED"/>
    <property type="match status" value="1"/>
</dbReference>
<evidence type="ECO:0000313" key="11">
    <source>
        <dbReference type="Proteomes" id="UP001597120"/>
    </source>
</evidence>
<feature type="transmembrane region" description="Helical" evidence="7">
    <location>
        <begin position="432"/>
        <end position="453"/>
    </location>
</feature>
<dbReference type="InterPro" id="IPR003838">
    <property type="entry name" value="ABC3_permease_C"/>
</dbReference>
<evidence type="ECO:0000259" key="9">
    <source>
        <dbReference type="Pfam" id="PF12704"/>
    </source>
</evidence>
<evidence type="ECO:0000256" key="7">
    <source>
        <dbReference type="SAM" id="Phobius"/>
    </source>
</evidence>
<organism evidence="10 11">
    <name type="scientific">Paenibacillus residui</name>
    <dbReference type="NCBI Taxonomy" id="629724"/>
    <lineage>
        <taxon>Bacteria</taxon>
        <taxon>Bacillati</taxon>
        <taxon>Bacillota</taxon>
        <taxon>Bacilli</taxon>
        <taxon>Bacillales</taxon>
        <taxon>Paenibacillaceae</taxon>
        <taxon>Paenibacillus</taxon>
    </lineage>
</organism>
<sequence length="837" mass="92867">MLRTNNGRTVFHIAKQSLRANRLRNLVVICAIVLTTLLITSVFTMGFSINKSMERALMKTVGSDFHGVFKYLTPDEAEKLIRHPSIKQYGRSVVVGHAIDDQLKGANVEIHHIDESTAKHSFIEFLEGGLPSGENEIALNTWTLDLLGVPPQVGVNIRLDLDIHGQKMSKDFVLSGYYEAEQYVAMAGLALVSELFVQKNLSHIDPEESRRTGTYSHTISLNVMFNNAWDIEKKIKEVLSDSKVNASYGVNWAYSSVSLSENIMNGLPLAGLVLIIMLSGYLLIYNIFHISVVRDIKFYGLLKTIGTTPRQLKRIISLQANLLYAAGLPIGLAIGYGIGLWLTPMMTSFSSVEASYSVSPFIFLGAALFSYITVRMAAGKPGRTAARISPVEAVKFSGMNEGIRRKRSKRSRNGVKLSKMSMSNLLRHKKKLFLMLSSLSLGIILFSIIYTVVSSLNVNKYLNTFITGDFVVKEASPGDRRLPLANLTLTEDVSNALRAIHGVERLDKVYYKDDALKLNESILSVLKPLAASEDPDIPVFTSILNQGAVGLQVHGIDSGWYEVVQHGDIVSGTFDRDKFESGDYVLISEALLGEDQYISYFNPGDLIKLDSMEKSYQVMAVLKTDALYAAGTQIFRSGGFNVYLPAEEFAKSVADPQILSVTLHADPAVLEQVEHAVQTITDPLDLIMKSREDYREEMEGFIRIFQTVGYGLSIIIALIGLLNFVNTVITGVFSRRNEFAVLESIGMSKKQLKKMLAYEGLYIVLFTSAIVGTAGMYLTYRIAKEISENMAYTEFQMNIMPIAAVLPLFAVISLIVTLAAYQWLSRSTIVERLREAE</sequence>
<feature type="transmembrane region" description="Helical" evidence="7">
    <location>
        <begin position="755"/>
        <end position="779"/>
    </location>
</feature>
<keyword evidence="2" id="KW-1003">Cell membrane</keyword>
<dbReference type="EMBL" id="JBHTIU010000027">
    <property type="protein sequence ID" value="MFD0869130.1"/>
    <property type="molecule type" value="Genomic_DNA"/>
</dbReference>
<keyword evidence="4 7" id="KW-1133">Transmembrane helix</keyword>
<evidence type="ECO:0000256" key="3">
    <source>
        <dbReference type="ARBA" id="ARBA00022692"/>
    </source>
</evidence>